<proteinExistence type="inferred from homology"/>
<dbReference type="NCBIfam" id="TIGR01494">
    <property type="entry name" value="ATPase_P-type"/>
    <property type="match status" value="2"/>
</dbReference>
<sequence length="679" mass="72818">MSTKKSPSLLSKELLVPALSKTFTKCDPRQMIKNPVMFCVEVVTLLCTLYLITELFSGQSIGFTLQVVIWLWFTIFFANFAEGIAEGRGKAQADTLKAAKSKLFAMKEDSEGNLTKVDAESLKIGDIVFVDTNNFIPCDGDVIEGMATIDESAITGESEPVVKEAGSDNSAVTAGTKVLSDSVKIKVTSNPGESFLDKMIDLVENAKRLKSPNEIALTILLSGLTLIFIFAICSLYGMAMYSKTQLSAVVLIALFVTLIPTTIAGLLSAVGISGMDRLLKFNIVAMSGRAVESSGNIDLLLLDKTGTITLGNRFATDFIPLGAASPEELAHAAWLCSLVDETPEGKSIVKLAEKNFGFDKKKVDLSEAEIIPFSAYTRMSGIDYQNLEIRKGAISSVENYLEGKLDSGLAAMFKKVTEQISEQGGTPLAVAQKDRLLGVVHLKDIIKPKIKQRFEELRKMGVQTVMITGDNPLTAAAIAAEAGVDDFVAQASPQDKLDYIMKAQEEGKTVAMCGDGTNDAPALAQADVGIAMATGTSAAREAGNMVDLDSDPKKIIEIVKIGKQILVTRGALTTFSVTNDIAKYFVVIPALFVTAFPSLGAMNIMNLHSSTSAILSAVIFNALIIIFLIPMALIGVKNVVASSQTLLRKNLLFYGLGGVIVPFICIKLIDMFITAIHLV</sequence>
<organism evidence="18 19">
    <name type="scientific">Francisella uliginis</name>
    <dbReference type="NCBI Taxonomy" id="573570"/>
    <lineage>
        <taxon>Bacteria</taxon>
        <taxon>Pseudomonadati</taxon>
        <taxon>Pseudomonadota</taxon>
        <taxon>Gammaproteobacteria</taxon>
        <taxon>Thiotrichales</taxon>
        <taxon>Francisellaceae</taxon>
        <taxon>Francisella</taxon>
    </lineage>
</organism>
<dbReference type="PROSITE" id="PS00154">
    <property type="entry name" value="ATPASE_E1_E2"/>
    <property type="match status" value="1"/>
</dbReference>
<feature type="binding site" evidence="16">
    <location>
        <position position="519"/>
    </location>
    <ligand>
        <name>Mg(2+)</name>
        <dbReference type="ChEBI" id="CHEBI:18420"/>
    </ligand>
</feature>
<keyword evidence="13 16" id="KW-1133">Transmembrane helix</keyword>
<evidence type="ECO:0000256" key="4">
    <source>
        <dbReference type="ARBA" id="ARBA00022538"/>
    </source>
</evidence>
<evidence type="ECO:0000256" key="12">
    <source>
        <dbReference type="ARBA" id="ARBA00022967"/>
    </source>
</evidence>
<evidence type="ECO:0000256" key="3">
    <source>
        <dbReference type="ARBA" id="ARBA00022475"/>
    </source>
</evidence>
<evidence type="ECO:0000256" key="11">
    <source>
        <dbReference type="ARBA" id="ARBA00022958"/>
    </source>
</evidence>
<keyword evidence="11 16" id="KW-0630">Potassium</keyword>
<evidence type="ECO:0000256" key="13">
    <source>
        <dbReference type="ARBA" id="ARBA00022989"/>
    </source>
</evidence>
<dbReference type="Pfam" id="PF00702">
    <property type="entry name" value="Hydrolase"/>
    <property type="match status" value="1"/>
</dbReference>
<evidence type="ECO:0000256" key="6">
    <source>
        <dbReference type="ARBA" id="ARBA00022692"/>
    </source>
</evidence>
<feature type="transmembrane region" description="Helical" evidence="16">
    <location>
        <begin position="59"/>
        <end position="80"/>
    </location>
</feature>
<dbReference type="SFLD" id="SFLDS00003">
    <property type="entry name" value="Haloacid_Dehalogenase"/>
    <property type="match status" value="1"/>
</dbReference>
<dbReference type="InterPro" id="IPR059000">
    <property type="entry name" value="ATPase_P-type_domA"/>
</dbReference>
<comment type="catalytic activity">
    <reaction evidence="16">
        <text>K(+)(out) + ATP + H2O = K(+)(in) + ADP + phosphate + H(+)</text>
        <dbReference type="Rhea" id="RHEA:16777"/>
        <dbReference type="ChEBI" id="CHEBI:15377"/>
        <dbReference type="ChEBI" id="CHEBI:15378"/>
        <dbReference type="ChEBI" id="CHEBI:29103"/>
        <dbReference type="ChEBI" id="CHEBI:30616"/>
        <dbReference type="ChEBI" id="CHEBI:43474"/>
        <dbReference type="ChEBI" id="CHEBI:456216"/>
        <dbReference type="EC" id="7.2.2.6"/>
    </reaction>
</comment>
<dbReference type="InterPro" id="IPR044492">
    <property type="entry name" value="P_typ_ATPase_HD_dom"/>
</dbReference>
<gene>
    <name evidence="16" type="primary">kdpB</name>
    <name evidence="18" type="ORF">F7310_09810</name>
</gene>
<accession>A0A1L4BUW1</accession>
<keyword evidence="10 16" id="KW-0460">Magnesium</keyword>
<dbReference type="SUPFAM" id="SSF81660">
    <property type="entry name" value="Metal cation-transporting ATPase, ATP-binding domain N"/>
    <property type="match status" value="1"/>
</dbReference>
<feature type="transmembrane region" description="Helical" evidence="16">
    <location>
        <begin position="215"/>
        <end position="237"/>
    </location>
</feature>
<dbReference type="GO" id="GO:0016887">
    <property type="term" value="F:ATP hydrolysis activity"/>
    <property type="evidence" value="ECO:0007669"/>
    <property type="project" value="InterPro"/>
</dbReference>
<dbReference type="InterPro" id="IPR023214">
    <property type="entry name" value="HAD_sf"/>
</dbReference>
<dbReference type="GO" id="GO:0005524">
    <property type="term" value="F:ATP binding"/>
    <property type="evidence" value="ECO:0007669"/>
    <property type="project" value="UniProtKB-UniRule"/>
</dbReference>
<evidence type="ECO:0000259" key="17">
    <source>
        <dbReference type="Pfam" id="PF00122"/>
    </source>
</evidence>
<keyword evidence="5 16" id="KW-0597">Phosphoprotein</keyword>
<feature type="binding site" evidence="16">
    <location>
        <position position="515"/>
    </location>
    <ligand>
        <name>Mg(2+)</name>
        <dbReference type="ChEBI" id="CHEBI:18420"/>
    </ligand>
</feature>
<dbReference type="EC" id="7.2.2.6" evidence="16"/>
<evidence type="ECO:0000256" key="5">
    <source>
        <dbReference type="ARBA" id="ARBA00022553"/>
    </source>
</evidence>
<feature type="binding site" evidence="16">
    <location>
        <begin position="373"/>
        <end position="380"/>
    </location>
    <ligand>
        <name>ATP</name>
        <dbReference type="ChEBI" id="CHEBI:30616"/>
    </ligand>
</feature>
<dbReference type="RefSeq" id="WP_072713412.1">
    <property type="nucleotide sequence ID" value="NZ_CP016796.1"/>
</dbReference>
<evidence type="ECO:0000256" key="1">
    <source>
        <dbReference type="ARBA" id="ARBA00004370"/>
    </source>
</evidence>
<feature type="transmembrane region" description="Helical" evidence="16">
    <location>
        <begin position="35"/>
        <end position="53"/>
    </location>
</feature>
<dbReference type="PROSITE" id="PS01229">
    <property type="entry name" value="COF_2"/>
    <property type="match status" value="1"/>
</dbReference>
<evidence type="ECO:0000256" key="16">
    <source>
        <dbReference type="HAMAP-Rule" id="MF_00285"/>
    </source>
</evidence>
<dbReference type="Gene3D" id="3.40.50.1000">
    <property type="entry name" value="HAD superfamily/HAD-like"/>
    <property type="match status" value="1"/>
</dbReference>
<evidence type="ECO:0000256" key="8">
    <source>
        <dbReference type="ARBA" id="ARBA00022741"/>
    </source>
</evidence>
<dbReference type="Gene3D" id="2.70.150.10">
    <property type="entry name" value="Calcium-transporting ATPase, cytoplasmic transduction domain A"/>
    <property type="match status" value="1"/>
</dbReference>
<dbReference type="PANTHER" id="PTHR43743:SF1">
    <property type="entry name" value="POTASSIUM-TRANSPORTING ATPASE ATP-BINDING SUBUNIT"/>
    <property type="match status" value="1"/>
</dbReference>
<comment type="subcellular location">
    <subcellularLocation>
        <location evidence="16">Cell membrane</location>
        <topology evidence="16">Multi-pass membrane protein</topology>
    </subcellularLocation>
    <subcellularLocation>
        <location evidence="1">Membrane</location>
    </subcellularLocation>
</comment>
<dbReference type="OrthoDB" id="9814270at2"/>
<feature type="binding site" evidence="16">
    <location>
        <position position="340"/>
    </location>
    <ligand>
        <name>ATP</name>
        <dbReference type="ChEBI" id="CHEBI:30616"/>
    </ligand>
</feature>
<dbReference type="SUPFAM" id="SSF81665">
    <property type="entry name" value="Calcium ATPase, transmembrane domain M"/>
    <property type="match status" value="1"/>
</dbReference>
<dbReference type="InterPro" id="IPR001757">
    <property type="entry name" value="P_typ_ATPase"/>
</dbReference>
<dbReference type="AlphaFoldDB" id="A0A1L4BUW1"/>
<dbReference type="InterPro" id="IPR036412">
    <property type="entry name" value="HAD-like_sf"/>
</dbReference>
<comment type="subunit">
    <text evidence="16">The system is composed of three essential subunits: KdpA, KdpB and KdpC.</text>
</comment>
<dbReference type="PANTHER" id="PTHR43743">
    <property type="entry name" value="POTASSIUM-TRANSPORTING ATPASE ATP-BINDING SUBUNIT"/>
    <property type="match status" value="1"/>
</dbReference>
<dbReference type="InterPro" id="IPR018303">
    <property type="entry name" value="ATPase_P-typ_P_site"/>
</dbReference>
<keyword evidence="14 16" id="KW-0406">Ion transport</keyword>
<dbReference type="CDD" id="cd02078">
    <property type="entry name" value="P-type_ATPase_K"/>
    <property type="match status" value="1"/>
</dbReference>
<dbReference type="InterPro" id="IPR023299">
    <property type="entry name" value="ATPase_P-typ_cyto_dom_N"/>
</dbReference>
<evidence type="ECO:0000256" key="15">
    <source>
        <dbReference type="ARBA" id="ARBA00023136"/>
    </source>
</evidence>
<dbReference type="GO" id="GO:0008556">
    <property type="term" value="F:P-type potassium transmembrane transporter activity"/>
    <property type="evidence" value="ECO:0007669"/>
    <property type="project" value="UniProtKB-UniRule"/>
</dbReference>
<comment type="similarity">
    <text evidence="16">Belongs to the cation transport ATPase (P-type) (TC 3.A.3) family. Type IA subfamily.</text>
</comment>
<evidence type="ECO:0000313" key="19">
    <source>
        <dbReference type="Proteomes" id="UP000184222"/>
    </source>
</evidence>
<keyword evidence="4 16" id="KW-0633">Potassium transport</keyword>
<dbReference type="Gene3D" id="3.40.1110.10">
    <property type="entry name" value="Calcium-transporting ATPase, cytoplasmic domain N"/>
    <property type="match status" value="1"/>
</dbReference>
<feature type="domain" description="P-type ATPase A" evidence="17">
    <location>
        <begin position="110"/>
        <end position="204"/>
    </location>
</feature>
<dbReference type="SFLD" id="SFLDF00027">
    <property type="entry name" value="p-type_atpase"/>
    <property type="match status" value="1"/>
</dbReference>
<protein>
    <recommendedName>
        <fullName evidence="16">Potassium-transporting ATPase ATP-binding subunit</fullName>
        <ecNumber evidence="16">7.2.2.6</ecNumber>
    </recommendedName>
    <alternativeName>
        <fullName evidence="16">ATP phosphohydrolase [potassium-transporting] B chain</fullName>
    </alternativeName>
    <alternativeName>
        <fullName evidence="16">Potassium-binding and translocating subunit B</fullName>
    </alternativeName>
    <alternativeName>
        <fullName evidence="16">Potassium-translocating ATPase B chain</fullName>
    </alternativeName>
</protein>
<dbReference type="PRINTS" id="PR00119">
    <property type="entry name" value="CATATPASE"/>
</dbReference>
<dbReference type="SUPFAM" id="SSF81653">
    <property type="entry name" value="Calcium ATPase, transduction domain A"/>
    <property type="match status" value="1"/>
</dbReference>
<keyword evidence="8 16" id="KW-0547">Nucleotide-binding</keyword>
<reference evidence="18 19" key="1">
    <citation type="journal article" date="2016" name="Appl. Environ. Microbiol.">
        <title>Whole genome relationships among Francisella bacteria of diverse origin define new species and provide specific regions for detection.</title>
        <authorList>
            <person name="Challacombe J.F."/>
            <person name="Petersen J.M."/>
            <person name="Gallegos-Graves V."/>
            <person name="Hodge D."/>
            <person name="Pillai S."/>
            <person name="Kuske C.R."/>
        </authorList>
    </citation>
    <scope>NUCLEOTIDE SEQUENCE [LARGE SCALE GENOMIC DNA]</scope>
    <source>
        <strain evidence="19">TX07-7310</strain>
    </source>
</reference>
<keyword evidence="19" id="KW-1185">Reference proteome</keyword>
<feature type="transmembrane region" description="Helical" evidence="16">
    <location>
        <begin position="651"/>
        <end position="676"/>
    </location>
</feature>
<keyword evidence="7 16" id="KW-0479">Metal-binding</keyword>
<feature type="active site" description="4-aspartylphosphate intermediate" evidence="16">
    <location>
        <position position="303"/>
    </location>
</feature>
<keyword evidence="15 16" id="KW-0472">Membrane</keyword>
<dbReference type="SUPFAM" id="SSF56784">
    <property type="entry name" value="HAD-like"/>
    <property type="match status" value="1"/>
</dbReference>
<name>A0A1L4BUW1_9GAMM</name>
<feature type="transmembrane region" description="Helical" evidence="16">
    <location>
        <begin position="249"/>
        <end position="272"/>
    </location>
</feature>
<dbReference type="InterPro" id="IPR023298">
    <property type="entry name" value="ATPase_P-typ_TM_dom_sf"/>
</dbReference>
<feature type="binding site" evidence="16">
    <location>
        <position position="391"/>
    </location>
    <ligand>
        <name>ATP</name>
        <dbReference type="ChEBI" id="CHEBI:30616"/>
    </ligand>
</feature>
<dbReference type="Proteomes" id="UP000184222">
    <property type="component" value="Chromosome"/>
</dbReference>
<dbReference type="KEGG" id="frx:F7310_09810"/>
<dbReference type="GO" id="GO:0000287">
    <property type="term" value="F:magnesium ion binding"/>
    <property type="evidence" value="ECO:0007669"/>
    <property type="project" value="UniProtKB-UniRule"/>
</dbReference>
<dbReference type="HAMAP" id="MF_00285">
    <property type="entry name" value="KdpB"/>
    <property type="match status" value="1"/>
</dbReference>
<dbReference type="InterPro" id="IPR008250">
    <property type="entry name" value="ATPase_P-typ_transduc_dom_A_sf"/>
</dbReference>
<dbReference type="InterPro" id="IPR006391">
    <property type="entry name" value="P-type_ATPase_bsu_IA"/>
</dbReference>
<keyword evidence="3 16" id="KW-1003">Cell membrane</keyword>
<dbReference type="STRING" id="573570.F7310_09810"/>
<feature type="transmembrane region" description="Helical" evidence="16">
    <location>
        <begin position="614"/>
        <end position="639"/>
    </location>
</feature>
<evidence type="ECO:0000256" key="14">
    <source>
        <dbReference type="ARBA" id="ARBA00023065"/>
    </source>
</evidence>
<dbReference type="SFLD" id="SFLDG00002">
    <property type="entry name" value="C1.7:_P-type_atpase_like"/>
    <property type="match status" value="1"/>
</dbReference>
<evidence type="ECO:0000256" key="9">
    <source>
        <dbReference type="ARBA" id="ARBA00022840"/>
    </source>
</evidence>
<keyword evidence="2 16" id="KW-0813">Transport</keyword>
<keyword evidence="12 16" id="KW-1278">Translocase</keyword>
<feature type="binding site" evidence="16">
    <location>
        <position position="344"/>
    </location>
    <ligand>
        <name>ATP</name>
        <dbReference type="ChEBI" id="CHEBI:30616"/>
    </ligand>
</feature>
<keyword evidence="9 16" id="KW-0067">ATP-binding</keyword>
<dbReference type="NCBIfam" id="TIGR01497">
    <property type="entry name" value="kdpB"/>
    <property type="match status" value="1"/>
</dbReference>
<feature type="transmembrane region" description="Helical" evidence="16">
    <location>
        <begin position="584"/>
        <end position="602"/>
    </location>
</feature>
<comment type="function">
    <text evidence="16">Part of the high-affinity ATP-driven potassium transport (or Kdp) system, which catalyzes the hydrolysis of ATP coupled with the electrogenic transport of potassium into the cytoplasm. This subunit is responsible for energy coupling to the transport system and for the release of the potassium ions to the cytoplasm.</text>
</comment>
<evidence type="ECO:0000256" key="2">
    <source>
        <dbReference type="ARBA" id="ARBA00022448"/>
    </source>
</evidence>
<evidence type="ECO:0000256" key="10">
    <source>
        <dbReference type="ARBA" id="ARBA00022842"/>
    </source>
</evidence>
<evidence type="ECO:0000313" key="18">
    <source>
        <dbReference type="EMBL" id="API87631.1"/>
    </source>
</evidence>
<evidence type="ECO:0000256" key="7">
    <source>
        <dbReference type="ARBA" id="ARBA00022723"/>
    </source>
</evidence>
<dbReference type="EMBL" id="CP016796">
    <property type="protein sequence ID" value="API87631.1"/>
    <property type="molecule type" value="Genomic_DNA"/>
</dbReference>
<dbReference type="GO" id="GO:0005886">
    <property type="term" value="C:plasma membrane"/>
    <property type="evidence" value="ECO:0007669"/>
    <property type="project" value="UniProtKB-SubCell"/>
</dbReference>
<dbReference type="Pfam" id="PF00122">
    <property type="entry name" value="E1-E2_ATPase"/>
    <property type="match status" value="1"/>
</dbReference>
<keyword evidence="6 16" id="KW-0812">Transmembrane</keyword>